<evidence type="ECO:0000256" key="7">
    <source>
        <dbReference type="ARBA" id="ARBA00023136"/>
    </source>
</evidence>
<keyword evidence="12" id="KW-1185">Reference proteome</keyword>
<accession>A0A8B2NLL7</accession>
<evidence type="ECO:0000313" key="11">
    <source>
        <dbReference type="EMBL" id="RAH97355.1"/>
    </source>
</evidence>
<proteinExistence type="inferred from homology"/>
<dbReference type="PANTHER" id="PTHR35011">
    <property type="entry name" value="2,3-DIKETO-L-GULONATE TRAP TRANSPORTER SMALL PERMEASE PROTEIN YIAM"/>
    <property type="match status" value="1"/>
</dbReference>
<evidence type="ECO:0000256" key="3">
    <source>
        <dbReference type="ARBA" id="ARBA00022475"/>
    </source>
</evidence>
<sequence>MARLVQFYFLLLKIFVVACLAGMVALVFGNVVLRYVFNSGITEAEEFSRWLFVWMIFAGAIIVLRDNGHLGIDFVVNALPRRLRQACLALAHALMLYATWLIIHGSWTLTKVNLNTFAPATGLSQSLFFGIGLVFGVSTAVLLAARLYLILAGRLDHLVIVDEEVIAVAEAGRR</sequence>
<keyword evidence="7 9" id="KW-0472">Membrane</keyword>
<dbReference type="OrthoDB" id="4964541at2"/>
<evidence type="ECO:0000256" key="8">
    <source>
        <dbReference type="ARBA" id="ARBA00038436"/>
    </source>
</evidence>
<dbReference type="Pfam" id="PF04290">
    <property type="entry name" value="DctQ"/>
    <property type="match status" value="1"/>
</dbReference>
<keyword evidence="5 9" id="KW-0812">Transmembrane</keyword>
<dbReference type="GO" id="GO:0015740">
    <property type="term" value="P:C4-dicarboxylate transport"/>
    <property type="evidence" value="ECO:0007669"/>
    <property type="project" value="TreeGrafter"/>
</dbReference>
<comment type="caution">
    <text evidence="11">The sequence shown here is derived from an EMBL/GenBank/DDBJ whole genome shotgun (WGS) entry which is preliminary data.</text>
</comment>
<comment type="subunit">
    <text evidence="9">The complex comprises the extracytoplasmic solute receptor protein and the two transmembrane proteins.</text>
</comment>
<protein>
    <recommendedName>
        <fullName evidence="9">TRAP transporter small permease protein</fullName>
    </recommendedName>
</protein>
<evidence type="ECO:0000256" key="5">
    <source>
        <dbReference type="ARBA" id="ARBA00022692"/>
    </source>
</evidence>
<feature type="transmembrane region" description="Helical" evidence="9">
    <location>
        <begin position="7"/>
        <end position="27"/>
    </location>
</feature>
<dbReference type="InterPro" id="IPR055348">
    <property type="entry name" value="DctQ"/>
</dbReference>
<dbReference type="GO" id="GO:0022857">
    <property type="term" value="F:transmembrane transporter activity"/>
    <property type="evidence" value="ECO:0007669"/>
    <property type="project" value="UniProtKB-UniRule"/>
</dbReference>
<keyword evidence="6 9" id="KW-1133">Transmembrane helix</keyword>
<organism evidence="11 12">
    <name type="scientific">Acuticoccus sediminis</name>
    <dbReference type="NCBI Taxonomy" id="2184697"/>
    <lineage>
        <taxon>Bacteria</taxon>
        <taxon>Pseudomonadati</taxon>
        <taxon>Pseudomonadota</taxon>
        <taxon>Alphaproteobacteria</taxon>
        <taxon>Hyphomicrobiales</taxon>
        <taxon>Amorphaceae</taxon>
        <taxon>Acuticoccus</taxon>
    </lineage>
</organism>
<dbReference type="PANTHER" id="PTHR35011:SF2">
    <property type="entry name" value="2,3-DIKETO-L-GULONATE TRAP TRANSPORTER SMALL PERMEASE PROTEIN YIAM"/>
    <property type="match status" value="1"/>
</dbReference>
<dbReference type="InterPro" id="IPR007387">
    <property type="entry name" value="TRAP_DctQ"/>
</dbReference>
<dbReference type="AlphaFoldDB" id="A0A8B2NLL7"/>
<evidence type="ECO:0000259" key="10">
    <source>
        <dbReference type="Pfam" id="PF04290"/>
    </source>
</evidence>
<comment type="similarity">
    <text evidence="8 9">Belongs to the TRAP transporter small permease family.</text>
</comment>
<keyword evidence="4 9" id="KW-0997">Cell inner membrane</keyword>
<name>A0A8B2NLL7_9HYPH</name>
<comment type="function">
    <text evidence="9">Part of the tripartite ATP-independent periplasmic (TRAP) transport system.</text>
</comment>
<feature type="domain" description="Tripartite ATP-independent periplasmic transporters DctQ component" evidence="10">
    <location>
        <begin position="23"/>
        <end position="150"/>
    </location>
</feature>
<evidence type="ECO:0000256" key="1">
    <source>
        <dbReference type="ARBA" id="ARBA00004429"/>
    </source>
</evidence>
<evidence type="ECO:0000256" key="6">
    <source>
        <dbReference type="ARBA" id="ARBA00022989"/>
    </source>
</evidence>
<feature type="transmembrane region" description="Helical" evidence="9">
    <location>
        <begin position="127"/>
        <end position="149"/>
    </location>
</feature>
<keyword evidence="2 9" id="KW-0813">Transport</keyword>
<evidence type="ECO:0000256" key="9">
    <source>
        <dbReference type="RuleBase" id="RU369079"/>
    </source>
</evidence>
<feature type="transmembrane region" description="Helical" evidence="9">
    <location>
        <begin position="47"/>
        <end position="65"/>
    </location>
</feature>
<dbReference type="RefSeq" id="WP_111351899.1">
    <property type="nucleotide sequence ID" value="NZ_QHHQ01000009.1"/>
</dbReference>
<dbReference type="Proteomes" id="UP000249590">
    <property type="component" value="Unassembled WGS sequence"/>
</dbReference>
<reference evidence="11 12" key="1">
    <citation type="submission" date="2018-05" db="EMBL/GenBank/DDBJ databases">
        <title>Acuticoccus sediminis sp. nov., isolated from deep-sea sediment of Indian Ocean.</title>
        <authorList>
            <person name="Liu X."/>
            <person name="Lai Q."/>
            <person name="Du Y."/>
            <person name="Sun F."/>
            <person name="Zhang X."/>
            <person name="Wang S."/>
            <person name="Shao Z."/>
        </authorList>
    </citation>
    <scope>NUCLEOTIDE SEQUENCE [LARGE SCALE GENOMIC DNA]</scope>
    <source>
        <strain evidence="11 12">PTG4-2</strain>
    </source>
</reference>
<feature type="transmembrane region" description="Helical" evidence="9">
    <location>
        <begin position="86"/>
        <end position="107"/>
    </location>
</feature>
<comment type="subcellular location">
    <subcellularLocation>
        <location evidence="1 9">Cell inner membrane</location>
        <topology evidence="1 9">Multi-pass membrane protein</topology>
    </subcellularLocation>
</comment>
<evidence type="ECO:0000313" key="12">
    <source>
        <dbReference type="Proteomes" id="UP000249590"/>
    </source>
</evidence>
<dbReference type="GO" id="GO:0005886">
    <property type="term" value="C:plasma membrane"/>
    <property type="evidence" value="ECO:0007669"/>
    <property type="project" value="UniProtKB-SubCell"/>
</dbReference>
<gene>
    <name evidence="11" type="ORF">DLJ53_29610</name>
</gene>
<keyword evidence="3" id="KW-1003">Cell membrane</keyword>
<dbReference type="EMBL" id="QHHQ01000009">
    <property type="protein sequence ID" value="RAH97355.1"/>
    <property type="molecule type" value="Genomic_DNA"/>
</dbReference>
<evidence type="ECO:0000256" key="4">
    <source>
        <dbReference type="ARBA" id="ARBA00022519"/>
    </source>
</evidence>
<evidence type="ECO:0000256" key="2">
    <source>
        <dbReference type="ARBA" id="ARBA00022448"/>
    </source>
</evidence>